<feature type="region of interest" description="Disordered" evidence="5">
    <location>
        <begin position="217"/>
        <end position="367"/>
    </location>
</feature>
<evidence type="ECO:0000313" key="7">
    <source>
        <dbReference type="EMBL" id="PON76762.1"/>
    </source>
</evidence>
<evidence type="ECO:0000256" key="1">
    <source>
        <dbReference type="ARBA" id="ARBA00004123"/>
    </source>
</evidence>
<dbReference type="OrthoDB" id="1923196at2759"/>
<evidence type="ECO:0000256" key="3">
    <source>
        <dbReference type="ARBA" id="ARBA00023163"/>
    </source>
</evidence>
<dbReference type="GO" id="GO:0046983">
    <property type="term" value="F:protein dimerization activity"/>
    <property type="evidence" value="ECO:0007669"/>
    <property type="project" value="InterPro"/>
</dbReference>
<feature type="compositionally biased region" description="Basic and acidic residues" evidence="5">
    <location>
        <begin position="1"/>
        <end position="17"/>
    </location>
</feature>
<dbReference type="CDD" id="cd18919">
    <property type="entry name" value="bHLH_AtBPE_like"/>
    <property type="match status" value="1"/>
</dbReference>
<gene>
    <name evidence="7" type="primary">TorBHLH13</name>
    <name evidence="7" type="ORF">TorRG33x02_242010</name>
</gene>
<dbReference type="FunFam" id="4.10.280.10:FF:000002">
    <property type="entry name" value="Basic helix-loop-helix transcription factor"/>
    <property type="match status" value="1"/>
</dbReference>
<name>A0A2P5DTY3_TREOI</name>
<feature type="region of interest" description="Disordered" evidence="5">
    <location>
        <begin position="543"/>
        <end position="566"/>
    </location>
</feature>
<keyword evidence="2" id="KW-0805">Transcription regulation</keyword>
<keyword evidence="8" id="KW-1185">Reference proteome</keyword>
<dbReference type="InParanoid" id="A0A2P5DTY3"/>
<dbReference type="SUPFAM" id="SSF47459">
    <property type="entry name" value="HLH, helix-loop-helix DNA-binding domain"/>
    <property type="match status" value="1"/>
</dbReference>
<comment type="caution">
    <text evidence="7">The sequence shown here is derived from an EMBL/GenBank/DDBJ whole genome shotgun (WGS) entry which is preliminary data.</text>
</comment>
<organism evidence="7 8">
    <name type="scientific">Trema orientale</name>
    <name type="common">Charcoal tree</name>
    <name type="synonym">Celtis orientalis</name>
    <dbReference type="NCBI Taxonomy" id="63057"/>
    <lineage>
        <taxon>Eukaryota</taxon>
        <taxon>Viridiplantae</taxon>
        <taxon>Streptophyta</taxon>
        <taxon>Embryophyta</taxon>
        <taxon>Tracheophyta</taxon>
        <taxon>Spermatophyta</taxon>
        <taxon>Magnoliopsida</taxon>
        <taxon>eudicotyledons</taxon>
        <taxon>Gunneridae</taxon>
        <taxon>Pentapetalae</taxon>
        <taxon>rosids</taxon>
        <taxon>fabids</taxon>
        <taxon>Rosales</taxon>
        <taxon>Cannabaceae</taxon>
        <taxon>Trema</taxon>
    </lineage>
</organism>
<dbReference type="STRING" id="63057.A0A2P5DTY3"/>
<evidence type="ECO:0000313" key="8">
    <source>
        <dbReference type="Proteomes" id="UP000237000"/>
    </source>
</evidence>
<feature type="region of interest" description="Disordered" evidence="5">
    <location>
        <begin position="1"/>
        <end position="24"/>
    </location>
</feature>
<dbReference type="InterPro" id="IPR011598">
    <property type="entry name" value="bHLH_dom"/>
</dbReference>
<evidence type="ECO:0000259" key="6">
    <source>
        <dbReference type="PROSITE" id="PS50888"/>
    </source>
</evidence>
<dbReference type="FunCoup" id="A0A2P5DTY3">
    <property type="interactions" value="1832"/>
</dbReference>
<keyword evidence="3" id="KW-0804">Transcription</keyword>
<dbReference type="GO" id="GO:0003700">
    <property type="term" value="F:DNA-binding transcription factor activity"/>
    <property type="evidence" value="ECO:0007669"/>
    <property type="project" value="TreeGrafter"/>
</dbReference>
<feature type="compositionally biased region" description="Basic and acidic residues" evidence="5">
    <location>
        <begin position="246"/>
        <end position="261"/>
    </location>
</feature>
<feature type="compositionally biased region" description="Basic and acidic residues" evidence="5">
    <location>
        <begin position="328"/>
        <end position="340"/>
    </location>
</feature>
<dbReference type="AlphaFoldDB" id="A0A2P5DTY3"/>
<dbReference type="InterPro" id="IPR024097">
    <property type="entry name" value="bHLH_ZIP_TF"/>
</dbReference>
<dbReference type="PANTHER" id="PTHR12565">
    <property type="entry name" value="STEROL REGULATORY ELEMENT-BINDING PROTEIN"/>
    <property type="match status" value="1"/>
</dbReference>
<dbReference type="PANTHER" id="PTHR12565:SF458">
    <property type="entry name" value="TRANSCRIPTION FACTOR BHLH49"/>
    <property type="match status" value="1"/>
</dbReference>
<dbReference type="Gene3D" id="4.10.280.10">
    <property type="entry name" value="Helix-loop-helix DNA-binding domain"/>
    <property type="match status" value="1"/>
</dbReference>
<dbReference type="PROSITE" id="PS50888">
    <property type="entry name" value="BHLH"/>
    <property type="match status" value="1"/>
</dbReference>
<feature type="compositionally biased region" description="Polar residues" evidence="5">
    <location>
        <begin position="341"/>
        <end position="351"/>
    </location>
</feature>
<dbReference type="GO" id="GO:0005634">
    <property type="term" value="C:nucleus"/>
    <property type="evidence" value="ECO:0007669"/>
    <property type="project" value="UniProtKB-SubCell"/>
</dbReference>
<dbReference type="EMBL" id="JXTC01000249">
    <property type="protein sequence ID" value="PON76762.1"/>
    <property type="molecule type" value="Genomic_DNA"/>
</dbReference>
<keyword evidence="4" id="KW-0539">Nucleus</keyword>
<evidence type="ECO:0000256" key="5">
    <source>
        <dbReference type="SAM" id="MobiDB-lite"/>
    </source>
</evidence>
<dbReference type="SMART" id="SM00353">
    <property type="entry name" value="HLH"/>
    <property type="match status" value="1"/>
</dbReference>
<dbReference type="Proteomes" id="UP000237000">
    <property type="component" value="Unassembled WGS sequence"/>
</dbReference>
<feature type="compositionally biased region" description="Polar residues" evidence="5">
    <location>
        <begin position="543"/>
        <end position="553"/>
    </location>
</feature>
<dbReference type="InterPro" id="IPR036638">
    <property type="entry name" value="HLH_DNA-bd_sf"/>
</dbReference>
<reference evidence="8" key="1">
    <citation type="submission" date="2016-06" db="EMBL/GenBank/DDBJ databases">
        <title>Parallel loss of symbiosis genes in relatives of nitrogen-fixing non-legume Parasponia.</title>
        <authorList>
            <person name="Van Velzen R."/>
            <person name="Holmer R."/>
            <person name="Bu F."/>
            <person name="Rutten L."/>
            <person name="Van Zeijl A."/>
            <person name="Liu W."/>
            <person name="Santuari L."/>
            <person name="Cao Q."/>
            <person name="Sharma T."/>
            <person name="Shen D."/>
            <person name="Roswanjaya Y."/>
            <person name="Wardhani T."/>
            <person name="Kalhor M.S."/>
            <person name="Jansen J."/>
            <person name="Van den Hoogen J."/>
            <person name="Gungor B."/>
            <person name="Hartog M."/>
            <person name="Hontelez J."/>
            <person name="Verver J."/>
            <person name="Yang W.-C."/>
            <person name="Schijlen E."/>
            <person name="Repin R."/>
            <person name="Schilthuizen M."/>
            <person name="Schranz E."/>
            <person name="Heidstra R."/>
            <person name="Miyata K."/>
            <person name="Fedorova E."/>
            <person name="Kohlen W."/>
            <person name="Bisseling T."/>
            <person name="Smit S."/>
            <person name="Geurts R."/>
        </authorList>
    </citation>
    <scope>NUCLEOTIDE SEQUENCE [LARGE SCALE GENOMIC DNA]</scope>
    <source>
        <strain evidence="8">cv. RG33-2</strain>
    </source>
</reference>
<protein>
    <submittedName>
        <fullName evidence="7">Basic helix-loop-helix transcription factor</fullName>
    </submittedName>
</protein>
<evidence type="ECO:0000256" key="2">
    <source>
        <dbReference type="ARBA" id="ARBA00023015"/>
    </source>
</evidence>
<comment type="subcellular location">
    <subcellularLocation>
        <location evidence="1">Nucleus</location>
    </subcellularLocation>
</comment>
<sequence>MDMGEKDKFELDNKNEDAMNYSPGMSSDWRFDGSNLTNTSMGFVTAGNSMAIGKGDVIGSSACSSASMVDSFVPTMWDHPSNPQNLGFCDMNVQNNASTLNALGIRKGSPASLRTGIDRTLDMCWNQSGPMLKGAMFLPNMPGMLPQSLSQLPTDSAFIERAARFSCFNGGNFSDTVNPFAIPESMSLYSRGGGMMQGVQDVLAGSGLKPVLSGVHSQKGELNVSEASKDASLTVEHGASEGSPLKNERSENLAKSHDEAKQFVGGSGNESDEAEFSNGAGGGQEEPSMIEGAGGEPSAKVHSSKKRKRNGQDSDPDQAKGASQQHGESTKDNTEQHQKGDQNPSTTNNKTTAKHGKQGSQGSDPPKEEYIHVRARRGQATNSHSLAERVRREKISERMKFLQDLVPGCSKVTGKAVMLDEIINYVQSLQRQVEFLSMKLATVNPRLDFNIEGLLAKDMLQSRVGSSSSLAFSPDMPMPYPTLQPPQQGLIQAGLSGMGGSSDVLRRAISSQLMPLAGGYKEPSQLPNVWEDELNNVVQMSFGTRTPPNSQDVDGSLPTGQMKVEL</sequence>
<accession>A0A2P5DTY3</accession>
<feature type="domain" description="BHLH" evidence="6">
    <location>
        <begin position="379"/>
        <end position="429"/>
    </location>
</feature>
<proteinExistence type="predicted"/>
<dbReference type="Pfam" id="PF00010">
    <property type="entry name" value="HLH"/>
    <property type="match status" value="1"/>
</dbReference>
<evidence type="ECO:0000256" key="4">
    <source>
        <dbReference type="ARBA" id="ARBA00023242"/>
    </source>
</evidence>